<dbReference type="PANTHER" id="PTHR46909:SF1">
    <property type="entry name" value="LARGE RIBOSOMAL SUBUNIT PROTEIN BL36M"/>
    <property type="match status" value="1"/>
</dbReference>
<evidence type="ECO:0000313" key="3">
    <source>
        <dbReference type="Proteomes" id="UP000693946"/>
    </source>
</evidence>
<dbReference type="GO" id="GO:0005762">
    <property type="term" value="C:mitochondrial large ribosomal subunit"/>
    <property type="evidence" value="ECO:0007669"/>
    <property type="project" value="TreeGrafter"/>
</dbReference>
<sequence>MVRKTRFIQTIKTLHIGQKALVWTSSESLTASDDMAPLLIKHLAASLFRHVAPISRLNLTSSPAAHVYRCLFTLTAAPRTLLPSPGTPAAGMKTKSALKKRCKDCFFVRRRGRLFVFCKTNPRHKQRQG</sequence>
<comment type="similarity">
    <text evidence="1">Belongs to the bacterial ribosomal protein bL36 family.</text>
</comment>
<dbReference type="PROSITE" id="PS00828">
    <property type="entry name" value="RIBOSOMAL_L36"/>
    <property type="match status" value="1"/>
</dbReference>
<dbReference type="EMBL" id="JAGKHQ010000013">
    <property type="protein sequence ID" value="KAG7500161.1"/>
    <property type="molecule type" value="Genomic_DNA"/>
</dbReference>
<dbReference type="Pfam" id="PF00444">
    <property type="entry name" value="Ribosomal_L36"/>
    <property type="match status" value="1"/>
</dbReference>
<dbReference type="GO" id="GO:0003735">
    <property type="term" value="F:structural constituent of ribosome"/>
    <property type="evidence" value="ECO:0007669"/>
    <property type="project" value="InterPro"/>
</dbReference>
<dbReference type="PANTHER" id="PTHR46909">
    <property type="entry name" value="39S RIBOSOMAL PROTEIN L36, MITOCHONDRIAL"/>
    <property type="match status" value="1"/>
</dbReference>
<reference evidence="2 3" key="1">
    <citation type="journal article" date="2021" name="Sci. Rep.">
        <title>Chromosome anchoring in Senegalese sole (Solea senegalensis) reveals sex-associated markers and genome rearrangements in flatfish.</title>
        <authorList>
            <person name="Guerrero-Cozar I."/>
            <person name="Gomez-Garrido J."/>
            <person name="Berbel C."/>
            <person name="Martinez-Blanch J.F."/>
            <person name="Alioto T."/>
            <person name="Claros M.G."/>
            <person name="Gagnaire P.A."/>
            <person name="Manchado M."/>
        </authorList>
    </citation>
    <scope>NUCLEOTIDE SEQUENCE [LARGE SCALE GENOMIC DNA]</scope>
    <source>
        <strain evidence="2">Sse05_10M</strain>
    </source>
</reference>
<dbReference type="InterPro" id="IPR052143">
    <property type="entry name" value="Mitoribosomal_bL36m"/>
</dbReference>
<dbReference type="NCBIfam" id="TIGR01022">
    <property type="entry name" value="rpmJ_bact"/>
    <property type="match status" value="1"/>
</dbReference>
<accession>A0AAV6R7S8</accession>
<dbReference type="GO" id="GO:0006412">
    <property type="term" value="P:translation"/>
    <property type="evidence" value="ECO:0007669"/>
    <property type="project" value="InterPro"/>
</dbReference>
<gene>
    <name evidence="2" type="ORF">JOB18_010652</name>
</gene>
<keyword evidence="1 2" id="KW-0689">Ribosomal protein</keyword>
<dbReference type="HAMAP" id="MF_00251">
    <property type="entry name" value="Ribosomal_bL36"/>
    <property type="match status" value="1"/>
</dbReference>
<name>A0AAV6R7S8_SOLSE</name>
<comment type="caution">
    <text evidence="2">The sequence shown here is derived from an EMBL/GenBank/DDBJ whole genome shotgun (WGS) entry which is preliminary data.</text>
</comment>
<evidence type="ECO:0000256" key="1">
    <source>
        <dbReference type="RuleBase" id="RU000570"/>
    </source>
</evidence>
<keyword evidence="3" id="KW-1185">Reference proteome</keyword>
<proteinExistence type="inferred from homology"/>
<protein>
    <recommendedName>
        <fullName evidence="1">Ribosomal protein</fullName>
    </recommendedName>
</protein>
<organism evidence="2 3">
    <name type="scientific">Solea senegalensis</name>
    <name type="common">Senegalese sole</name>
    <dbReference type="NCBI Taxonomy" id="28829"/>
    <lineage>
        <taxon>Eukaryota</taxon>
        <taxon>Metazoa</taxon>
        <taxon>Chordata</taxon>
        <taxon>Craniata</taxon>
        <taxon>Vertebrata</taxon>
        <taxon>Euteleostomi</taxon>
        <taxon>Actinopterygii</taxon>
        <taxon>Neopterygii</taxon>
        <taxon>Teleostei</taxon>
        <taxon>Neoteleostei</taxon>
        <taxon>Acanthomorphata</taxon>
        <taxon>Carangaria</taxon>
        <taxon>Pleuronectiformes</taxon>
        <taxon>Pleuronectoidei</taxon>
        <taxon>Soleidae</taxon>
        <taxon>Solea</taxon>
    </lineage>
</organism>
<dbReference type="InterPro" id="IPR000473">
    <property type="entry name" value="Ribosomal_bL36"/>
</dbReference>
<dbReference type="AlphaFoldDB" id="A0AAV6R7S8"/>
<dbReference type="Proteomes" id="UP000693946">
    <property type="component" value="Linkage Group LG20"/>
</dbReference>
<evidence type="ECO:0000313" key="2">
    <source>
        <dbReference type="EMBL" id="KAG7500161.1"/>
    </source>
</evidence>
<keyword evidence="1" id="KW-0687">Ribonucleoprotein</keyword>